<keyword evidence="3" id="KW-1185">Reference proteome</keyword>
<dbReference type="Pfam" id="PF06283">
    <property type="entry name" value="ThuA"/>
    <property type="match status" value="1"/>
</dbReference>
<sequence length="265" mass="30391">MHSKSLLNKIVSGNSRRSFPKAKRIGLLLCTLCFVPLLVWCQDAPSKKLLVFSKTKGFRHESIEVGVEALKKLGAENGIEVEATEKSSWFNTKKLKEYDAVLFLSTSGNVFNRKQEAAFKNFIQSGGGFMGIHGASTTEYEWDWYGKMIGGYFDGHPEPQEATLIVHDNMHLSTHHLSKTWKRFDEWYNFRWMDENFNLLISVDESTYKGGKHKNGHPISWYKPFEGGRMFYTALGHTKESYSDERFLNHVLGGILYVLDRSESE</sequence>
<name>A0A444VHQ4_9FLAO</name>
<evidence type="ECO:0000313" key="3">
    <source>
        <dbReference type="Proteomes" id="UP000290261"/>
    </source>
</evidence>
<dbReference type="RefSeq" id="WP_129655832.1">
    <property type="nucleotide sequence ID" value="NZ_ML142914.1"/>
</dbReference>
<gene>
    <name evidence="2" type="ORF">DN53_05075</name>
</gene>
<dbReference type="InterPro" id="IPR029062">
    <property type="entry name" value="Class_I_gatase-like"/>
</dbReference>
<dbReference type="PANTHER" id="PTHR40469:SF2">
    <property type="entry name" value="GALACTOSE-BINDING DOMAIN-LIKE SUPERFAMILY PROTEIN"/>
    <property type="match status" value="1"/>
</dbReference>
<protein>
    <recommendedName>
        <fullName evidence="1">ThuA-like domain-containing protein</fullName>
    </recommendedName>
</protein>
<accession>A0A444VHQ4</accession>
<dbReference type="AlphaFoldDB" id="A0A444VHQ4"/>
<dbReference type="Gene3D" id="3.40.50.880">
    <property type="match status" value="1"/>
</dbReference>
<dbReference type="Proteomes" id="UP000290261">
    <property type="component" value="Unassembled WGS sequence"/>
</dbReference>
<dbReference type="EMBL" id="JJMP01000010">
    <property type="protein sequence ID" value="RYC50298.1"/>
    <property type="molecule type" value="Genomic_DNA"/>
</dbReference>
<proteinExistence type="predicted"/>
<dbReference type="SUPFAM" id="SSF52317">
    <property type="entry name" value="Class I glutamine amidotransferase-like"/>
    <property type="match status" value="1"/>
</dbReference>
<reference evidence="2 3" key="1">
    <citation type="submission" date="2014-04" db="EMBL/GenBank/DDBJ databases">
        <title>Whole genome of Muricauda olearia.</title>
        <authorList>
            <person name="Zhang X.-H."/>
            <person name="Tang K."/>
        </authorList>
    </citation>
    <scope>NUCLEOTIDE SEQUENCE [LARGE SCALE GENOMIC DNA]</scope>
    <source>
        <strain evidence="2 3">Th120</strain>
    </source>
</reference>
<evidence type="ECO:0000259" key="1">
    <source>
        <dbReference type="Pfam" id="PF06283"/>
    </source>
</evidence>
<feature type="domain" description="ThuA-like" evidence="1">
    <location>
        <begin position="48"/>
        <end position="258"/>
    </location>
</feature>
<dbReference type="PANTHER" id="PTHR40469">
    <property type="entry name" value="SECRETED GLYCOSYL HYDROLASE"/>
    <property type="match status" value="1"/>
</dbReference>
<dbReference type="InterPro" id="IPR029010">
    <property type="entry name" value="ThuA-like"/>
</dbReference>
<organism evidence="2 3">
    <name type="scientific">Flagellimonas olearia</name>
    <dbReference type="NCBI Taxonomy" id="552546"/>
    <lineage>
        <taxon>Bacteria</taxon>
        <taxon>Pseudomonadati</taxon>
        <taxon>Bacteroidota</taxon>
        <taxon>Flavobacteriia</taxon>
        <taxon>Flavobacteriales</taxon>
        <taxon>Flavobacteriaceae</taxon>
        <taxon>Flagellimonas</taxon>
    </lineage>
</organism>
<evidence type="ECO:0000313" key="2">
    <source>
        <dbReference type="EMBL" id="RYC50298.1"/>
    </source>
</evidence>
<comment type="caution">
    <text evidence="2">The sequence shown here is derived from an EMBL/GenBank/DDBJ whole genome shotgun (WGS) entry which is preliminary data.</text>
</comment>